<name>A0A6A6ULE5_9PEZI</name>
<feature type="region of interest" description="Disordered" evidence="1">
    <location>
        <begin position="1"/>
        <end position="24"/>
    </location>
</feature>
<dbReference type="AlphaFoldDB" id="A0A6A6ULE5"/>
<evidence type="ECO:0000313" key="2">
    <source>
        <dbReference type="EMBL" id="KAF2673062.1"/>
    </source>
</evidence>
<proteinExistence type="predicted"/>
<reference evidence="2" key="1">
    <citation type="journal article" date="2020" name="Stud. Mycol.">
        <title>101 Dothideomycetes genomes: a test case for predicting lifestyles and emergence of pathogens.</title>
        <authorList>
            <person name="Haridas S."/>
            <person name="Albert R."/>
            <person name="Binder M."/>
            <person name="Bloem J."/>
            <person name="Labutti K."/>
            <person name="Salamov A."/>
            <person name="Andreopoulos B."/>
            <person name="Baker S."/>
            <person name="Barry K."/>
            <person name="Bills G."/>
            <person name="Bluhm B."/>
            <person name="Cannon C."/>
            <person name="Castanera R."/>
            <person name="Culley D."/>
            <person name="Daum C."/>
            <person name="Ezra D."/>
            <person name="Gonzalez J."/>
            <person name="Henrissat B."/>
            <person name="Kuo A."/>
            <person name="Liang C."/>
            <person name="Lipzen A."/>
            <person name="Lutzoni F."/>
            <person name="Magnuson J."/>
            <person name="Mondo S."/>
            <person name="Nolan M."/>
            <person name="Ohm R."/>
            <person name="Pangilinan J."/>
            <person name="Park H.-J."/>
            <person name="Ramirez L."/>
            <person name="Alfaro M."/>
            <person name="Sun H."/>
            <person name="Tritt A."/>
            <person name="Yoshinaga Y."/>
            <person name="Zwiers L.-H."/>
            <person name="Turgeon B."/>
            <person name="Goodwin S."/>
            <person name="Spatafora J."/>
            <person name="Crous P."/>
            <person name="Grigoriev I."/>
        </authorList>
    </citation>
    <scope>NUCLEOTIDE SEQUENCE</scope>
    <source>
        <strain evidence="2">CBS 115976</strain>
    </source>
</reference>
<organism evidence="2 3">
    <name type="scientific">Microthyrium microscopicum</name>
    <dbReference type="NCBI Taxonomy" id="703497"/>
    <lineage>
        <taxon>Eukaryota</taxon>
        <taxon>Fungi</taxon>
        <taxon>Dikarya</taxon>
        <taxon>Ascomycota</taxon>
        <taxon>Pezizomycotina</taxon>
        <taxon>Dothideomycetes</taxon>
        <taxon>Dothideomycetes incertae sedis</taxon>
        <taxon>Microthyriales</taxon>
        <taxon>Microthyriaceae</taxon>
        <taxon>Microthyrium</taxon>
    </lineage>
</organism>
<gene>
    <name evidence="2" type="ORF">BT63DRAFT_410115</name>
</gene>
<dbReference type="EMBL" id="MU004231">
    <property type="protein sequence ID" value="KAF2673062.1"/>
    <property type="molecule type" value="Genomic_DNA"/>
</dbReference>
<accession>A0A6A6ULE5</accession>
<protein>
    <submittedName>
        <fullName evidence="2">Uncharacterized protein</fullName>
    </submittedName>
</protein>
<keyword evidence="3" id="KW-1185">Reference proteome</keyword>
<dbReference type="Proteomes" id="UP000799302">
    <property type="component" value="Unassembled WGS sequence"/>
</dbReference>
<sequence length="217" mass="24028">MSNSGHSANTNGAPITPPVTPGKTRQTVVIRQIQDSNGRLLPYHERKELLGECAVDADNINANDQAEPINLAGRGFLFKSVVKGVKFIKGNKYAQKALDTTVARQIKTVTDKVQATALAIKNLGPDPVHWLDVDNSILGSNHQGSDEFEVIDTETVDQKVPAPDDEWEVVDKPAPDPLEGISIWDPRHPYYEENNPYWTPEEEFAFYDAKIKLPGNI</sequence>
<evidence type="ECO:0000256" key="1">
    <source>
        <dbReference type="SAM" id="MobiDB-lite"/>
    </source>
</evidence>
<evidence type="ECO:0000313" key="3">
    <source>
        <dbReference type="Proteomes" id="UP000799302"/>
    </source>
</evidence>
<feature type="compositionally biased region" description="Polar residues" evidence="1">
    <location>
        <begin position="1"/>
        <end position="13"/>
    </location>
</feature>